<reference evidence="1 2" key="1">
    <citation type="journal article" date="2019" name="Commun. Biol.">
        <title>The bagworm genome reveals a unique fibroin gene that provides high tensile strength.</title>
        <authorList>
            <person name="Kono N."/>
            <person name="Nakamura H."/>
            <person name="Ohtoshi R."/>
            <person name="Tomita M."/>
            <person name="Numata K."/>
            <person name="Arakawa K."/>
        </authorList>
    </citation>
    <scope>NUCLEOTIDE SEQUENCE [LARGE SCALE GENOMIC DNA]</scope>
</reference>
<name>A0A4C1YGP0_EUMVA</name>
<proteinExistence type="predicted"/>
<evidence type="ECO:0000313" key="2">
    <source>
        <dbReference type="Proteomes" id="UP000299102"/>
    </source>
</evidence>
<sequence>MLLRNYRLLRPGPKIHLTDVVRVGFCQRRCIISALTTSGTNSLRYFARHIVNQFDFTSNPLVNSMVRIQTRSRRVRCEERTSTAVFARGMRQCIEIGVGAGVRHATAFRASPFMRREWDAATDPSAETKKTNACRYPACRSTARDAARAAAALYTPYLSMHLFAYWRCDLIDRRFPVRNAGCLSSQVARCVTVSSLRVSGPPRRRAHALPRRMTPHCRLYQDV</sequence>
<keyword evidence="2" id="KW-1185">Reference proteome</keyword>
<accession>A0A4C1YGP0</accession>
<comment type="caution">
    <text evidence="1">The sequence shown here is derived from an EMBL/GenBank/DDBJ whole genome shotgun (WGS) entry which is preliminary data.</text>
</comment>
<evidence type="ECO:0000313" key="1">
    <source>
        <dbReference type="EMBL" id="GBP73972.1"/>
    </source>
</evidence>
<dbReference type="AlphaFoldDB" id="A0A4C1YGP0"/>
<organism evidence="1 2">
    <name type="scientific">Eumeta variegata</name>
    <name type="common">Bagworm moth</name>
    <name type="synonym">Eumeta japonica</name>
    <dbReference type="NCBI Taxonomy" id="151549"/>
    <lineage>
        <taxon>Eukaryota</taxon>
        <taxon>Metazoa</taxon>
        <taxon>Ecdysozoa</taxon>
        <taxon>Arthropoda</taxon>
        <taxon>Hexapoda</taxon>
        <taxon>Insecta</taxon>
        <taxon>Pterygota</taxon>
        <taxon>Neoptera</taxon>
        <taxon>Endopterygota</taxon>
        <taxon>Lepidoptera</taxon>
        <taxon>Glossata</taxon>
        <taxon>Ditrysia</taxon>
        <taxon>Tineoidea</taxon>
        <taxon>Psychidae</taxon>
        <taxon>Oiketicinae</taxon>
        <taxon>Eumeta</taxon>
    </lineage>
</organism>
<dbReference type="EMBL" id="BGZK01001194">
    <property type="protein sequence ID" value="GBP73972.1"/>
    <property type="molecule type" value="Genomic_DNA"/>
</dbReference>
<dbReference type="Proteomes" id="UP000299102">
    <property type="component" value="Unassembled WGS sequence"/>
</dbReference>
<protein>
    <submittedName>
        <fullName evidence="1">Uncharacterized protein</fullName>
    </submittedName>
</protein>
<gene>
    <name evidence="1" type="ORF">EVAR_87837_1</name>
</gene>